<dbReference type="GO" id="GO:0050482">
    <property type="term" value="P:arachidonate secretion"/>
    <property type="evidence" value="ECO:0007669"/>
    <property type="project" value="InterPro"/>
</dbReference>
<evidence type="ECO:0000313" key="3">
    <source>
        <dbReference type="Proteomes" id="UP000184603"/>
    </source>
</evidence>
<keyword evidence="3" id="KW-1185">Reference proteome</keyword>
<name>A0A1M7YHM2_9BACT</name>
<sequence length="368" mass="41212">MKKRLNCHTSRLLCCLLAGLVISAGAHRSSWAADPASKTLQKFAHDAIVGGEGADTLIRYGNWFGPGWWGGSTLDDRSGVLPPVDSLDEVAQKHDFGYMLAEKLGKGRPDVEAYYKGVADEIAAREAKALSDDPAQWARPAPDPAAAKVYLERIRLGFPYGQQRLNELKALIPHRADITDLDTLNQMLDGYPDEKQYEALMSAEVKGWWKKYENHPKVVAERERQRRELDKNVKDLTTSKDYMQRIRELNNTKMQAVFKKLGIYPSLDFFHCLCRSAGYGSPGTSQLYHPDTIGEYNPKYSCNHPGDPCVVAGAGCTRHPLPTESKIWDSCMSIHRVGMDRDAKDKPIPGTGVRLDKVIVDALREKRR</sequence>
<gene>
    <name evidence="2" type="ORF">SAMN02745220_04380</name>
</gene>
<dbReference type="InterPro" id="IPR036444">
    <property type="entry name" value="PLipase_A2_dom_sf"/>
</dbReference>
<dbReference type="OrthoDB" id="7847277at2"/>
<evidence type="ECO:0000313" key="2">
    <source>
        <dbReference type="EMBL" id="SHO52122.1"/>
    </source>
</evidence>
<evidence type="ECO:0000256" key="1">
    <source>
        <dbReference type="SAM" id="SignalP"/>
    </source>
</evidence>
<dbReference type="AlphaFoldDB" id="A0A1M7YHM2"/>
<feature type="chain" id="PRO_5012658482" evidence="1">
    <location>
        <begin position="33"/>
        <end position="368"/>
    </location>
</feature>
<keyword evidence="1" id="KW-0732">Signal</keyword>
<feature type="signal peptide" evidence="1">
    <location>
        <begin position="1"/>
        <end position="32"/>
    </location>
</feature>
<reference evidence="2 3" key="1">
    <citation type="submission" date="2016-12" db="EMBL/GenBank/DDBJ databases">
        <authorList>
            <person name="Song W.-J."/>
            <person name="Kurnit D.M."/>
        </authorList>
    </citation>
    <scope>NUCLEOTIDE SEQUENCE [LARGE SCALE GENOMIC DNA]</scope>
    <source>
        <strain evidence="2 3">DSM 18488</strain>
    </source>
</reference>
<organism evidence="2 3">
    <name type="scientific">Desulfopila aestuarii DSM 18488</name>
    <dbReference type="NCBI Taxonomy" id="1121416"/>
    <lineage>
        <taxon>Bacteria</taxon>
        <taxon>Pseudomonadati</taxon>
        <taxon>Thermodesulfobacteriota</taxon>
        <taxon>Desulfobulbia</taxon>
        <taxon>Desulfobulbales</taxon>
        <taxon>Desulfocapsaceae</taxon>
        <taxon>Desulfopila</taxon>
    </lineage>
</organism>
<dbReference type="EMBL" id="FRFE01000031">
    <property type="protein sequence ID" value="SHO52122.1"/>
    <property type="molecule type" value="Genomic_DNA"/>
</dbReference>
<protein>
    <submittedName>
        <fullName evidence="2">Uncharacterized protein</fullName>
    </submittedName>
</protein>
<dbReference type="RefSeq" id="WP_073615789.1">
    <property type="nucleotide sequence ID" value="NZ_FRFE01000031.1"/>
</dbReference>
<dbReference type="Gene3D" id="1.20.90.10">
    <property type="entry name" value="Phospholipase A2 domain"/>
    <property type="match status" value="1"/>
</dbReference>
<dbReference type="Proteomes" id="UP000184603">
    <property type="component" value="Unassembled WGS sequence"/>
</dbReference>
<dbReference type="STRING" id="1121416.SAMN02745220_04380"/>
<dbReference type="GO" id="GO:0004623">
    <property type="term" value="F:phospholipase A2 activity"/>
    <property type="evidence" value="ECO:0007669"/>
    <property type="project" value="InterPro"/>
</dbReference>
<dbReference type="GO" id="GO:0006644">
    <property type="term" value="P:phospholipid metabolic process"/>
    <property type="evidence" value="ECO:0007669"/>
    <property type="project" value="InterPro"/>
</dbReference>
<accession>A0A1M7YHM2</accession>
<proteinExistence type="predicted"/>